<proteinExistence type="predicted"/>
<accession>A0A7G9S925</accession>
<gene>
    <name evidence="1" type="ORF">H9L12_08390</name>
</gene>
<evidence type="ECO:0000313" key="2">
    <source>
        <dbReference type="Proteomes" id="UP000515955"/>
    </source>
</evidence>
<dbReference type="Proteomes" id="UP000515955">
    <property type="component" value="Chromosome"/>
</dbReference>
<sequence length="157" mass="17986">MATPNLSNEPKAANYQSLIEAMHERYERAWEEYNRVDEASTALSDKNESERLLQFRYRDAMLQNSGETDALRLAILHQVPTTWVDALILQFHINCITDPNSEMTAEEVKAVSIASDTLFDFMCDEVDHNENVGIFHRSECIVSERRRLRTGHVAKAA</sequence>
<protein>
    <submittedName>
        <fullName evidence="1">Uncharacterized protein</fullName>
    </submittedName>
</protein>
<organism evidence="1 2">
    <name type="scientific">Sphingomonas rhizophila</name>
    <dbReference type="NCBI Taxonomy" id="2071607"/>
    <lineage>
        <taxon>Bacteria</taxon>
        <taxon>Pseudomonadati</taxon>
        <taxon>Pseudomonadota</taxon>
        <taxon>Alphaproteobacteria</taxon>
        <taxon>Sphingomonadales</taxon>
        <taxon>Sphingomonadaceae</taxon>
        <taxon>Sphingomonas</taxon>
    </lineage>
</organism>
<evidence type="ECO:0000313" key="1">
    <source>
        <dbReference type="EMBL" id="QNN64350.1"/>
    </source>
</evidence>
<dbReference type="AlphaFoldDB" id="A0A7G9S925"/>
<dbReference type="KEGG" id="srhi:H9L12_08390"/>
<name>A0A7G9S925_9SPHN</name>
<dbReference type="RefSeq" id="WP_187541350.1">
    <property type="nucleotide sequence ID" value="NZ_CP060717.1"/>
</dbReference>
<dbReference type="EMBL" id="CP060717">
    <property type="protein sequence ID" value="QNN64350.1"/>
    <property type="molecule type" value="Genomic_DNA"/>
</dbReference>
<reference evidence="1 2" key="1">
    <citation type="submission" date="2020-08" db="EMBL/GenBank/DDBJ databases">
        <title>Genome sequence of Sphingomonas rhizophila KACC 19189T.</title>
        <authorList>
            <person name="Hyun D.-W."/>
            <person name="Bae J.-W."/>
        </authorList>
    </citation>
    <scope>NUCLEOTIDE SEQUENCE [LARGE SCALE GENOMIC DNA]</scope>
    <source>
        <strain evidence="1 2">KACC 19189</strain>
    </source>
</reference>
<keyword evidence="2" id="KW-1185">Reference proteome</keyword>